<dbReference type="PANTHER" id="PTHR31650">
    <property type="entry name" value="O-ACYLTRANSFERASE (WSD1-LIKE) FAMILY PROTEIN"/>
    <property type="match status" value="1"/>
</dbReference>
<proteinExistence type="predicted"/>
<keyword evidence="1" id="KW-0472">Membrane</keyword>
<dbReference type="EMBL" id="CAXLJM020000069">
    <property type="protein sequence ID" value="CAL8125044.1"/>
    <property type="molecule type" value="Genomic_DNA"/>
</dbReference>
<evidence type="ECO:0000259" key="2">
    <source>
        <dbReference type="Pfam" id="PF06974"/>
    </source>
</evidence>
<keyword evidence="1" id="KW-0812">Transmembrane</keyword>
<evidence type="ECO:0000256" key="1">
    <source>
        <dbReference type="SAM" id="Phobius"/>
    </source>
</evidence>
<evidence type="ECO:0000313" key="3">
    <source>
        <dbReference type="EMBL" id="CAL8125044.1"/>
    </source>
</evidence>
<dbReference type="Proteomes" id="UP001642540">
    <property type="component" value="Unassembled WGS sequence"/>
</dbReference>
<protein>
    <recommendedName>
        <fullName evidence="2">O-acyltransferase WSD1 C-terminal domain-containing protein</fullName>
    </recommendedName>
</protein>
<dbReference type="InterPro" id="IPR009721">
    <property type="entry name" value="O-acyltransferase_WSD1_C"/>
</dbReference>
<organism evidence="3 4">
    <name type="scientific">Orchesella dallaii</name>
    <dbReference type="NCBI Taxonomy" id="48710"/>
    <lineage>
        <taxon>Eukaryota</taxon>
        <taxon>Metazoa</taxon>
        <taxon>Ecdysozoa</taxon>
        <taxon>Arthropoda</taxon>
        <taxon>Hexapoda</taxon>
        <taxon>Collembola</taxon>
        <taxon>Entomobryomorpha</taxon>
        <taxon>Entomobryoidea</taxon>
        <taxon>Orchesellidae</taxon>
        <taxon>Orchesellinae</taxon>
        <taxon>Orchesella</taxon>
    </lineage>
</organism>
<dbReference type="InterPro" id="IPR045034">
    <property type="entry name" value="O-acyltransferase_WSD1-like"/>
</dbReference>
<name>A0ABP1RBD1_9HEXA</name>
<evidence type="ECO:0000313" key="4">
    <source>
        <dbReference type="Proteomes" id="UP001642540"/>
    </source>
</evidence>
<dbReference type="Pfam" id="PF06974">
    <property type="entry name" value="WS_DGAT_C"/>
    <property type="match status" value="1"/>
</dbReference>
<gene>
    <name evidence="3" type="ORF">ODALV1_LOCUS20837</name>
</gene>
<comment type="caution">
    <text evidence="3">The sequence shown here is derived from an EMBL/GenBank/DDBJ whole genome shotgun (WGS) entry which is preliminary data.</text>
</comment>
<sequence length="515" mass="59110">MTNGNTNTVVVSSFKKQLKVLLLLPFFTLLIGFSLVFFFLPFYIFRTILSFLVKWWDPQVSRVLTGLSASLLRDFESHQVKPLSTIVVCLKGRGELTFPEFREQFNKQIILRRDPLNKQALQFPELQQYYKNCMGYMFLKWDQNFNIADHIHLYENGKNNVIRRDEIMKIWQELMVKPFQKNKSPWEAILLQNAELDDGNGVCDKVIFLRIHHGIADGFSVQKLLTSLDDEFIPSTNIIPANYSKFQKVLINFRTAVFGPYDLLNKMVNCKEDYHSLHLQAKDLAKEYFVLESSFMQVENIKKAKREYGVAFTTILISIVCGGIRRYLDKTEKPFPNPHLLGIPFAIQGHSNKLENNFLIAPLTLPIHLPQARERIFDIQSQIAALYKSSISHMLGLSIDLLSFLPLKLMRTLTKKSVFSTAYSTLPGPTQPLGIKSGRLYEVNFTYGTGAASLGLCFSSITYLGRLRMTIFVDKNLVGSWDQAEQLIECLTEEYKNLCKGVLTRSNLRSHIRSS</sequence>
<feature type="transmembrane region" description="Helical" evidence="1">
    <location>
        <begin position="20"/>
        <end position="45"/>
    </location>
</feature>
<dbReference type="PANTHER" id="PTHR31650:SF1">
    <property type="entry name" value="WAX ESTER SYNTHASE_DIACYLGLYCEROL ACYLTRANSFERASE 4-RELATED"/>
    <property type="match status" value="1"/>
</dbReference>
<reference evidence="3 4" key="1">
    <citation type="submission" date="2024-08" db="EMBL/GenBank/DDBJ databases">
        <authorList>
            <person name="Cucini C."/>
            <person name="Frati F."/>
        </authorList>
    </citation>
    <scope>NUCLEOTIDE SEQUENCE [LARGE SCALE GENOMIC DNA]</scope>
</reference>
<accession>A0ABP1RBD1</accession>
<keyword evidence="4" id="KW-1185">Reference proteome</keyword>
<keyword evidence="1" id="KW-1133">Transmembrane helix</keyword>
<feature type="domain" description="O-acyltransferase WSD1 C-terminal" evidence="2">
    <location>
        <begin position="356"/>
        <end position="497"/>
    </location>
</feature>